<dbReference type="PANTHER" id="PTHR33223:SF10">
    <property type="entry name" value="AMINOTRANSFERASE-LIKE PLANT MOBILE DOMAIN-CONTAINING PROTEIN"/>
    <property type="match status" value="1"/>
</dbReference>
<feature type="domain" description="Reverse transcriptase Ty1/copia-type" evidence="2">
    <location>
        <begin position="63"/>
        <end position="302"/>
    </location>
</feature>
<evidence type="ECO:0000313" key="4">
    <source>
        <dbReference type="Proteomes" id="UP001418222"/>
    </source>
</evidence>
<dbReference type="InterPro" id="IPR043502">
    <property type="entry name" value="DNA/RNA_pol_sf"/>
</dbReference>
<organism evidence="3 4">
    <name type="scientific">Platanthera zijinensis</name>
    <dbReference type="NCBI Taxonomy" id="2320716"/>
    <lineage>
        <taxon>Eukaryota</taxon>
        <taxon>Viridiplantae</taxon>
        <taxon>Streptophyta</taxon>
        <taxon>Embryophyta</taxon>
        <taxon>Tracheophyta</taxon>
        <taxon>Spermatophyta</taxon>
        <taxon>Magnoliopsida</taxon>
        <taxon>Liliopsida</taxon>
        <taxon>Asparagales</taxon>
        <taxon>Orchidaceae</taxon>
        <taxon>Orchidoideae</taxon>
        <taxon>Orchideae</taxon>
        <taxon>Orchidinae</taxon>
        <taxon>Platanthera</taxon>
    </lineage>
</organism>
<comment type="caution">
    <text evidence="3">The sequence shown here is derived from an EMBL/GenBank/DDBJ whole genome shotgun (WGS) entry which is preliminary data.</text>
</comment>
<accession>A0AAP0BQQ3</accession>
<dbReference type="InterPro" id="IPR013103">
    <property type="entry name" value="RVT_2"/>
</dbReference>
<evidence type="ECO:0000259" key="2">
    <source>
        <dbReference type="Pfam" id="PF07727"/>
    </source>
</evidence>
<evidence type="ECO:0000313" key="3">
    <source>
        <dbReference type="EMBL" id="KAK8946782.1"/>
    </source>
</evidence>
<reference evidence="3 4" key="1">
    <citation type="journal article" date="2022" name="Nat. Plants">
        <title>Genomes of leafy and leafless Platanthera orchids illuminate the evolution of mycoheterotrophy.</title>
        <authorList>
            <person name="Li M.H."/>
            <person name="Liu K.W."/>
            <person name="Li Z."/>
            <person name="Lu H.C."/>
            <person name="Ye Q.L."/>
            <person name="Zhang D."/>
            <person name="Wang J.Y."/>
            <person name="Li Y.F."/>
            <person name="Zhong Z.M."/>
            <person name="Liu X."/>
            <person name="Yu X."/>
            <person name="Liu D.K."/>
            <person name="Tu X.D."/>
            <person name="Liu B."/>
            <person name="Hao Y."/>
            <person name="Liao X.Y."/>
            <person name="Jiang Y.T."/>
            <person name="Sun W.H."/>
            <person name="Chen J."/>
            <person name="Chen Y.Q."/>
            <person name="Ai Y."/>
            <person name="Zhai J.W."/>
            <person name="Wu S.S."/>
            <person name="Zhou Z."/>
            <person name="Hsiao Y.Y."/>
            <person name="Wu W.L."/>
            <person name="Chen Y.Y."/>
            <person name="Lin Y.F."/>
            <person name="Hsu J.L."/>
            <person name="Li C.Y."/>
            <person name="Wang Z.W."/>
            <person name="Zhao X."/>
            <person name="Zhong W.Y."/>
            <person name="Ma X.K."/>
            <person name="Ma L."/>
            <person name="Huang J."/>
            <person name="Chen G.Z."/>
            <person name="Huang M.Z."/>
            <person name="Huang L."/>
            <person name="Peng D.H."/>
            <person name="Luo Y.B."/>
            <person name="Zou S.Q."/>
            <person name="Chen S.P."/>
            <person name="Lan S."/>
            <person name="Tsai W.C."/>
            <person name="Van de Peer Y."/>
            <person name="Liu Z.J."/>
        </authorList>
    </citation>
    <scope>NUCLEOTIDE SEQUENCE [LARGE SCALE GENOMIC DNA]</scope>
    <source>
        <strain evidence="3">Lor287</strain>
    </source>
</reference>
<dbReference type="EMBL" id="JBBWWQ010000005">
    <property type="protein sequence ID" value="KAK8946782.1"/>
    <property type="molecule type" value="Genomic_DNA"/>
</dbReference>
<feature type="region of interest" description="Disordered" evidence="1">
    <location>
        <begin position="1"/>
        <end position="27"/>
    </location>
</feature>
<dbReference type="SUPFAM" id="SSF56672">
    <property type="entry name" value="DNA/RNA polymerases"/>
    <property type="match status" value="1"/>
</dbReference>
<name>A0AAP0BQQ3_9ASPA</name>
<dbReference type="AlphaFoldDB" id="A0AAP0BQQ3"/>
<sequence length="853" mass="96374">MDKLTIKEASQVIQDEEDTPEDLPGTLGVDEDQQEAALESALIADTERRLPPAVRHMRDHQAHQIIGETQGHNDIAVKGIYKNKLDESDIIIKNKARLVAKGYGQEEGIDFDQTFAPVARLESIRLFLSYAAHKRFKVYQMDVKSAFVNGDLKEEVNVEQPPGFVFPNSPDYVYRLRKALYGLNKAPRSWYETLYSFLIENKFSRGKIDKTLFLRESKGKIILVQMYVDDIIFGSTNDNLCSKFAKLMHENFEMISLGELKFFLGLQLRQTDDGLSISQSKFTRELIKKFGMENSSTMRTPMGSSMPIYKDKAGKPVDETLYRGIIGSLLYLTASRPDIMYATCVCARRNKYIEIRYHFIRENVEYEDITLEFVPTDKQVADIFNKPLEEAKFNTFKFELGKAEEIPSLQQSMFVHFETTTQLSQIRREISQLKAIAIIQVSTIGQKGKIIKELEEKLIKERKLVAQFSKPKSVLPIIYSFTSSINKRGLGFNGRAPGSLNRRKGKAIVNPQTTFQKPDVDLVFSVQQKADSSSICSVGADFSYIPQLAGLLLLTARLGRLHPPGRPPARETCSFCPPAVGRLRLSLLEGGLGSRTLSGRAIYSRLNVRLPEGGELASSSNRARSAKHPVHTEHILSESGQFRGFTTILGMANIVSIFESFRPQSKTPDYSNGKFHFRASSIEPQSRGPFPPTRCSCRLEKSNFLLPTPHIRREVVPYDFKEPHLPIYSGTSDPVSHLQFFKLIVSLKALSDGIKCRIFIISFGVQALDWFYHLPPLSITCFNDLQREFLSSFGTFRKRKKDLGALFQIKQGDDENGIWFYFSLMSILVSTNGLSFSQDSDLGFPSLSSSLDD</sequence>
<proteinExistence type="predicted"/>
<protein>
    <recommendedName>
        <fullName evidence="2">Reverse transcriptase Ty1/copia-type domain-containing protein</fullName>
    </recommendedName>
</protein>
<dbReference type="Proteomes" id="UP001418222">
    <property type="component" value="Unassembled WGS sequence"/>
</dbReference>
<keyword evidence="4" id="KW-1185">Reference proteome</keyword>
<dbReference type="Pfam" id="PF07727">
    <property type="entry name" value="RVT_2"/>
    <property type="match status" value="1"/>
</dbReference>
<evidence type="ECO:0000256" key="1">
    <source>
        <dbReference type="SAM" id="MobiDB-lite"/>
    </source>
</evidence>
<gene>
    <name evidence="3" type="ORF">KSP39_PZI007415</name>
</gene>
<dbReference type="PANTHER" id="PTHR33223">
    <property type="entry name" value="CCHC-TYPE DOMAIN-CONTAINING PROTEIN"/>
    <property type="match status" value="1"/>
</dbReference>
<dbReference type="CDD" id="cd09272">
    <property type="entry name" value="RNase_HI_RT_Ty1"/>
    <property type="match status" value="1"/>
</dbReference>